<name>A0ABV0YU54_9TELE</name>
<comment type="caution">
    <text evidence="1">The sequence shown here is derived from an EMBL/GenBank/DDBJ whole genome shotgun (WGS) entry which is preliminary data.</text>
</comment>
<organism evidence="1 2">
    <name type="scientific">Ameca splendens</name>
    <dbReference type="NCBI Taxonomy" id="208324"/>
    <lineage>
        <taxon>Eukaryota</taxon>
        <taxon>Metazoa</taxon>
        <taxon>Chordata</taxon>
        <taxon>Craniata</taxon>
        <taxon>Vertebrata</taxon>
        <taxon>Euteleostomi</taxon>
        <taxon>Actinopterygii</taxon>
        <taxon>Neopterygii</taxon>
        <taxon>Teleostei</taxon>
        <taxon>Neoteleostei</taxon>
        <taxon>Acanthomorphata</taxon>
        <taxon>Ovalentaria</taxon>
        <taxon>Atherinomorphae</taxon>
        <taxon>Cyprinodontiformes</taxon>
        <taxon>Goodeidae</taxon>
        <taxon>Ameca</taxon>
    </lineage>
</organism>
<protein>
    <submittedName>
        <fullName evidence="1">Uncharacterized protein</fullName>
    </submittedName>
</protein>
<dbReference type="EMBL" id="JAHRIP010042278">
    <property type="protein sequence ID" value="MEQ2297341.1"/>
    <property type="molecule type" value="Genomic_DNA"/>
</dbReference>
<accession>A0ABV0YU54</accession>
<proteinExistence type="predicted"/>
<reference evidence="1 2" key="1">
    <citation type="submission" date="2021-06" db="EMBL/GenBank/DDBJ databases">
        <authorList>
            <person name="Palmer J.M."/>
        </authorList>
    </citation>
    <scope>NUCLEOTIDE SEQUENCE [LARGE SCALE GENOMIC DNA]</scope>
    <source>
        <strain evidence="1 2">AS_MEX2019</strain>
        <tissue evidence="1">Muscle</tissue>
    </source>
</reference>
<gene>
    <name evidence="1" type="ORF">AMECASPLE_033792</name>
</gene>
<evidence type="ECO:0000313" key="1">
    <source>
        <dbReference type="EMBL" id="MEQ2297341.1"/>
    </source>
</evidence>
<sequence>MNTMFKHKGVHQCTWHQDTLGRRSMTNTGMYSTPTSGRALTKFRSGSCSPHLLSIVAVAVRSAVQSRWQSPNPVVDTGSKGCCQAEEGILSAVVGLWDS</sequence>
<keyword evidence="2" id="KW-1185">Reference proteome</keyword>
<evidence type="ECO:0000313" key="2">
    <source>
        <dbReference type="Proteomes" id="UP001469553"/>
    </source>
</evidence>
<dbReference type="Proteomes" id="UP001469553">
    <property type="component" value="Unassembled WGS sequence"/>
</dbReference>